<reference evidence="8" key="1">
    <citation type="journal article" date="2005" name="Nature">
        <title>The map-based sequence of the rice genome.</title>
        <authorList>
            <consortium name="International rice genome sequencing project (IRGSP)"/>
            <person name="Matsumoto T."/>
            <person name="Wu J."/>
            <person name="Kanamori H."/>
            <person name="Katayose Y."/>
            <person name="Fujisawa M."/>
            <person name="Namiki N."/>
            <person name="Mizuno H."/>
            <person name="Yamamoto K."/>
            <person name="Antonio B.A."/>
            <person name="Baba T."/>
            <person name="Sakata K."/>
            <person name="Nagamura Y."/>
            <person name="Aoki H."/>
            <person name="Arikawa K."/>
            <person name="Arita K."/>
            <person name="Bito T."/>
            <person name="Chiden Y."/>
            <person name="Fujitsuka N."/>
            <person name="Fukunaka R."/>
            <person name="Hamada M."/>
            <person name="Harada C."/>
            <person name="Hayashi A."/>
            <person name="Hijishita S."/>
            <person name="Honda M."/>
            <person name="Hosokawa S."/>
            <person name="Ichikawa Y."/>
            <person name="Idonuma A."/>
            <person name="Iijima M."/>
            <person name="Ikeda M."/>
            <person name="Ikeno M."/>
            <person name="Ito K."/>
            <person name="Ito S."/>
            <person name="Ito T."/>
            <person name="Ito Y."/>
            <person name="Ito Y."/>
            <person name="Iwabuchi A."/>
            <person name="Kamiya K."/>
            <person name="Karasawa W."/>
            <person name="Kurita K."/>
            <person name="Katagiri S."/>
            <person name="Kikuta A."/>
            <person name="Kobayashi H."/>
            <person name="Kobayashi N."/>
            <person name="Machita K."/>
            <person name="Maehara T."/>
            <person name="Masukawa M."/>
            <person name="Mizubayashi T."/>
            <person name="Mukai Y."/>
            <person name="Nagasaki H."/>
            <person name="Nagata Y."/>
            <person name="Naito S."/>
            <person name="Nakashima M."/>
            <person name="Nakama Y."/>
            <person name="Nakamichi Y."/>
            <person name="Nakamura M."/>
            <person name="Meguro A."/>
            <person name="Negishi M."/>
            <person name="Ohta I."/>
            <person name="Ohta T."/>
            <person name="Okamoto M."/>
            <person name="Ono N."/>
            <person name="Saji S."/>
            <person name="Sakaguchi M."/>
            <person name="Sakai K."/>
            <person name="Shibata M."/>
            <person name="Shimokawa T."/>
            <person name="Song J."/>
            <person name="Takazaki Y."/>
            <person name="Terasawa K."/>
            <person name="Tsugane M."/>
            <person name="Tsuji K."/>
            <person name="Ueda S."/>
            <person name="Waki K."/>
            <person name="Yamagata H."/>
            <person name="Yamamoto M."/>
            <person name="Yamamoto S."/>
            <person name="Yamane H."/>
            <person name="Yoshiki S."/>
            <person name="Yoshihara R."/>
            <person name="Yukawa K."/>
            <person name="Zhong H."/>
            <person name="Yano M."/>
            <person name="Yuan Q."/>
            <person name="Ouyang S."/>
            <person name="Liu J."/>
            <person name="Jones K.M."/>
            <person name="Gansberger K."/>
            <person name="Moffat K."/>
            <person name="Hill J."/>
            <person name="Bera J."/>
            <person name="Fadrosh D."/>
            <person name="Jin S."/>
            <person name="Johri S."/>
            <person name="Kim M."/>
            <person name="Overton L."/>
            <person name="Reardon M."/>
            <person name="Tsitrin T."/>
            <person name="Vuong H."/>
            <person name="Weaver B."/>
            <person name="Ciecko A."/>
            <person name="Tallon L."/>
            <person name="Jackson J."/>
            <person name="Pai G."/>
            <person name="Aken S.V."/>
            <person name="Utterback T."/>
            <person name="Reidmuller S."/>
            <person name="Feldblyum T."/>
            <person name="Hsiao J."/>
            <person name="Zismann V."/>
            <person name="Iobst S."/>
            <person name="de Vazeille A.R."/>
            <person name="Buell C.R."/>
            <person name="Ying K."/>
            <person name="Li Y."/>
            <person name="Lu T."/>
            <person name="Huang Y."/>
            <person name="Zhao Q."/>
            <person name="Feng Q."/>
            <person name="Zhang L."/>
            <person name="Zhu J."/>
            <person name="Weng Q."/>
            <person name="Mu J."/>
            <person name="Lu Y."/>
            <person name="Fan D."/>
            <person name="Liu Y."/>
            <person name="Guan J."/>
            <person name="Zhang Y."/>
            <person name="Yu S."/>
            <person name="Liu X."/>
            <person name="Zhang Y."/>
            <person name="Hong G."/>
            <person name="Han B."/>
            <person name="Choisne N."/>
            <person name="Demange N."/>
            <person name="Orjeda G."/>
            <person name="Samain S."/>
            <person name="Cattolico L."/>
            <person name="Pelletier E."/>
            <person name="Couloux A."/>
            <person name="Segurens B."/>
            <person name="Wincker P."/>
            <person name="D'Hont A."/>
            <person name="Scarpelli C."/>
            <person name="Weissenbach J."/>
            <person name="Salanoubat M."/>
            <person name="Quetier F."/>
            <person name="Yu Y."/>
            <person name="Kim H.R."/>
            <person name="Rambo T."/>
            <person name="Currie J."/>
            <person name="Collura K."/>
            <person name="Luo M."/>
            <person name="Yang T."/>
            <person name="Ammiraju J.S.S."/>
            <person name="Engler F."/>
            <person name="Soderlund C."/>
            <person name="Wing R.A."/>
            <person name="Palmer L.E."/>
            <person name="de la Bastide M."/>
            <person name="Spiegel L."/>
            <person name="Nascimento L."/>
            <person name="Zutavern T."/>
            <person name="O'Shaughnessy A."/>
            <person name="Dike S."/>
            <person name="Dedhia N."/>
            <person name="Preston R."/>
            <person name="Balija V."/>
            <person name="McCombie W.R."/>
            <person name="Chow T."/>
            <person name="Chen H."/>
            <person name="Chung M."/>
            <person name="Chen C."/>
            <person name="Shaw J."/>
            <person name="Wu H."/>
            <person name="Hsiao K."/>
            <person name="Chao Y."/>
            <person name="Chu M."/>
            <person name="Cheng C."/>
            <person name="Hour A."/>
            <person name="Lee P."/>
            <person name="Lin S."/>
            <person name="Lin Y."/>
            <person name="Liou J."/>
            <person name="Liu S."/>
            <person name="Hsing Y."/>
            <person name="Raghuvanshi S."/>
            <person name="Mohanty A."/>
            <person name="Bharti A.K."/>
            <person name="Gaur A."/>
            <person name="Gupta V."/>
            <person name="Kumar D."/>
            <person name="Ravi V."/>
            <person name="Vij S."/>
            <person name="Kapur A."/>
            <person name="Khurana P."/>
            <person name="Khurana P."/>
            <person name="Khurana J.P."/>
            <person name="Tyagi A.K."/>
            <person name="Gaikwad K."/>
            <person name="Singh A."/>
            <person name="Dalal V."/>
            <person name="Srivastava S."/>
            <person name="Dixit A."/>
            <person name="Pal A.K."/>
            <person name="Ghazi I.A."/>
            <person name="Yadav M."/>
            <person name="Pandit A."/>
            <person name="Bhargava A."/>
            <person name="Sureshbabu K."/>
            <person name="Batra K."/>
            <person name="Sharma T.R."/>
            <person name="Mohapatra T."/>
            <person name="Singh N.K."/>
            <person name="Messing J."/>
            <person name="Nelson A.B."/>
            <person name="Fuks G."/>
            <person name="Kavchok S."/>
            <person name="Keizer G."/>
            <person name="Linton E."/>
            <person name="Llaca V."/>
            <person name="Song R."/>
            <person name="Tanyolac B."/>
            <person name="Young S."/>
            <person name="Ho-Il K."/>
            <person name="Hahn J.H."/>
            <person name="Sangsakoo G."/>
            <person name="Vanavichit A."/>
            <person name="de Mattos Luiz.A.T."/>
            <person name="Zimmer P.D."/>
            <person name="Malone G."/>
            <person name="Dellagostin O."/>
            <person name="de Oliveira A.C."/>
            <person name="Bevan M."/>
            <person name="Bancroft I."/>
            <person name="Minx P."/>
            <person name="Cordum H."/>
            <person name="Wilson R."/>
            <person name="Cheng Z."/>
            <person name="Jin W."/>
            <person name="Jiang J."/>
            <person name="Leong S.A."/>
            <person name="Iwama H."/>
            <person name="Gojobori T."/>
            <person name="Itoh T."/>
            <person name="Niimura Y."/>
            <person name="Fujii Y."/>
            <person name="Habara T."/>
            <person name="Sakai H."/>
            <person name="Sato Y."/>
            <person name="Wilson G."/>
            <person name="Kumar K."/>
            <person name="McCouch S."/>
            <person name="Juretic N."/>
            <person name="Hoen D."/>
            <person name="Wright S."/>
            <person name="Bruskiewich R."/>
            <person name="Bureau T."/>
            <person name="Miyao A."/>
            <person name="Hirochika H."/>
            <person name="Nishikawa T."/>
            <person name="Kadowaki K."/>
            <person name="Sugiura M."/>
            <person name="Burr B."/>
            <person name="Sasaki T."/>
        </authorList>
    </citation>
    <scope>NUCLEOTIDE SEQUENCE [LARGE SCALE GENOMIC DNA]</scope>
    <source>
        <strain evidence="8">cv. Nipponbare</strain>
    </source>
</reference>
<dbReference type="GO" id="GO:0005634">
    <property type="term" value="C:nucleus"/>
    <property type="evidence" value="ECO:0007669"/>
    <property type="project" value="UniProtKB-SubCell"/>
</dbReference>
<dbReference type="GO" id="GO:0043565">
    <property type="term" value="F:sequence-specific DNA binding"/>
    <property type="evidence" value="ECO:0007669"/>
    <property type="project" value="InterPro"/>
</dbReference>
<dbReference type="Proteomes" id="UP000059680">
    <property type="component" value="Chromosome 11"/>
</dbReference>
<accession>A0A0P0Y5R3</accession>
<reference evidence="7 8" key="3">
    <citation type="journal article" date="2013" name="Rice">
        <title>Improvement of the Oryza sativa Nipponbare reference genome using next generation sequence and optical map data.</title>
        <authorList>
            <person name="Kawahara Y."/>
            <person name="de la Bastide M."/>
            <person name="Hamilton J.P."/>
            <person name="Kanamori H."/>
            <person name="McCombie W.R."/>
            <person name="Ouyang S."/>
            <person name="Schwartz D.C."/>
            <person name="Tanaka T."/>
            <person name="Wu J."/>
            <person name="Zhou S."/>
            <person name="Childs K.L."/>
            <person name="Davidson R.M."/>
            <person name="Lin H."/>
            <person name="Quesada-Ocampo L."/>
            <person name="Vaillancourt B."/>
            <person name="Sakai H."/>
            <person name="Lee S.S."/>
            <person name="Kim J."/>
            <person name="Numa H."/>
            <person name="Itoh T."/>
            <person name="Buell C.R."/>
            <person name="Matsumoto T."/>
        </authorList>
    </citation>
    <scope>NUCLEOTIDE SEQUENCE [LARGE SCALE GENOMIC DNA]</scope>
    <source>
        <strain evidence="8">cv. Nipponbare</strain>
    </source>
</reference>
<evidence type="ECO:0000259" key="6">
    <source>
        <dbReference type="PROSITE" id="PS50811"/>
    </source>
</evidence>
<feature type="non-terminal residue" evidence="7">
    <location>
        <position position="1"/>
    </location>
</feature>
<evidence type="ECO:0000256" key="1">
    <source>
        <dbReference type="ARBA" id="ARBA00004123"/>
    </source>
</evidence>
<evidence type="ECO:0000256" key="2">
    <source>
        <dbReference type="ARBA" id="ARBA00023015"/>
    </source>
</evidence>
<proteinExistence type="predicted"/>
<keyword evidence="2" id="KW-0805">Transcription regulation</keyword>
<dbReference type="PaxDb" id="39947-A0A0P0Y5R3"/>
<dbReference type="AlphaFoldDB" id="A0A0P0Y5R3"/>
<dbReference type="SMART" id="SM00774">
    <property type="entry name" value="WRKY"/>
    <property type="match status" value="1"/>
</dbReference>
<organism evidence="7 8">
    <name type="scientific">Oryza sativa subsp. japonica</name>
    <name type="common">Rice</name>
    <dbReference type="NCBI Taxonomy" id="39947"/>
    <lineage>
        <taxon>Eukaryota</taxon>
        <taxon>Viridiplantae</taxon>
        <taxon>Streptophyta</taxon>
        <taxon>Embryophyta</taxon>
        <taxon>Tracheophyta</taxon>
        <taxon>Spermatophyta</taxon>
        <taxon>Magnoliopsida</taxon>
        <taxon>Liliopsida</taxon>
        <taxon>Poales</taxon>
        <taxon>Poaceae</taxon>
        <taxon>BOP clade</taxon>
        <taxon>Oryzoideae</taxon>
        <taxon>Oryzeae</taxon>
        <taxon>Oryzinae</taxon>
        <taxon>Oryza</taxon>
        <taxon>Oryza sativa</taxon>
    </lineage>
</organism>
<evidence type="ECO:0000313" key="8">
    <source>
        <dbReference type="Proteomes" id="UP000059680"/>
    </source>
</evidence>
<reference evidence="7 8" key="2">
    <citation type="journal article" date="2013" name="Plant Cell Physiol.">
        <title>Rice Annotation Project Database (RAP-DB): an integrative and interactive database for rice genomics.</title>
        <authorList>
            <person name="Sakai H."/>
            <person name="Lee S.S."/>
            <person name="Tanaka T."/>
            <person name="Numa H."/>
            <person name="Kim J."/>
            <person name="Kawahara Y."/>
            <person name="Wakimoto H."/>
            <person name="Yang C.C."/>
            <person name="Iwamoto M."/>
            <person name="Abe T."/>
            <person name="Yamada Y."/>
            <person name="Muto A."/>
            <person name="Inokuchi H."/>
            <person name="Ikemura T."/>
            <person name="Matsumoto T."/>
            <person name="Sasaki T."/>
            <person name="Itoh T."/>
        </authorList>
    </citation>
    <scope>NUCLEOTIDE SEQUENCE [LARGE SCALE GENOMIC DNA]</scope>
    <source>
        <strain evidence="8">cv. Nipponbare</strain>
    </source>
</reference>
<evidence type="ECO:0000256" key="5">
    <source>
        <dbReference type="ARBA" id="ARBA00023242"/>
    </source>
</evidence>
<dbReference type="InterPro" id="IPR044810">
    <property type="entry name" value="WRKY_plant"/>
</dbReference>
<dbReference type="InParanoid" id="A0A0P0Y5R3"/>
<dbReference type="Gene3D" id="2.20.25.80">
    <property type="entry name" value="WRKY domain"/>
    <property type="match status" value="1"/>
</dbReference>
<protein>
    <submittedName>
        <fullName evidence="7">Os11g0686250 protein</fullName>
    </submittedName>
</protein>
<feature type="domain" description="WRKY" evidence="6">
    <location>
        <begin position="19"/>
        <end position="52"/>
    </location>
</feature>
<dbReference type="InterPro" id="IPR036576">
    <property type="entry name" value="WRKY_dom_sf"/>
</dbReference>
<sequence length="133" mass="14705">SRFKLANINPSIHRTLAHRGYYRCATKGCQASKQVQRHDDGLLFDVTYFGEHTCADQPQAAHSSDQVQVTLWPPAVSPEQPLTPQSGLEQSSTVTVTASIQSTTHNSSIIGPRRSKREVHTNPKYMGCDWVTG</sequence>
<dbReference type="Pfam" id="PF03106">
    <property type="entry name" value="WRKY"/>
    <property type="match status" value="1"/>
</dbReference>
<evidence type="ECO:0000313" key="7">
    <source>
        <dbReference type="EMBL" id="BAT15277.1"/>
    </source>
</evidence>
<dbReference type="GO" id="GO:0003700">
    <property type="term" value="F:DNA-binding transcription factor activity"/>
    <property type="evidence" value="ECO:0007669"/>
    <property type="project" value="InterPro"/>
</dbReference>
<dbReference type="SUPFAM" id="SSF118290">
    <property type="entry name" value="WRKY DNA-binding domain"/>
    <property type="match status" value="1"/>
</dbReference>
<dbReference type="Gramene" id="Os11t0686250-00">
    <property type="protein sequence ID" value="Os11t0686250-00"/>
    <property type="gene ID" value="Os11g0686250"/>
</dbReference>
<dbReference type="InterPro" id="IPR003657">
    <property type="entry name" value="WRKY_dom"/>
</dbReference>
<keyword evidence="8" id="KW-1185">Reference proteome</keyword>
<name>A0A0P0Y5R3_ORYSJ</name>
<keyword evidence="4" id="KW-0804">Transcription</keyword>
<dbReference type="PANTHER" id="PTHR32096:SF146">
    <property type="entry name" value="WRKY TRANSCRIPTION FACTOR 19-RELATED"/>
    <property type="match status" value="1"/>
</dbReference>
<keyword evidence="5" id="KW-0539">Nucleus</keyword>
<evidence type="ECO:0000256" key="3">
    <source>
        <dbReference type="ARBA" id="ARBA00023125"/>
    </source>
</evidence>
<dbReference type="SMR" id="A0A0P0Y5R3"/>
<gene>
    <name evidence="7" type="ordered locus">Os11g0686250</name>
    <name evidence="7" type="ORF">OSNPB_110686250</name>
</gene>
<dbReference type="PROSITE" id="PS50811">
    <property type="entry name" value="WRKY"/>
    <property type="match status" value="1"/>
</dbReference>
<comment type="subcellular location">
    <subcellularLocation>
        <location evidence="1">Nucleus</location>
    </subcellularLocation>
</comment>
<evidence type="ECO:0000256" key="4">
    <source>
        <dbReference type="ARBA" id="ARBA00023163"/>
    </source>
</evidence>
<dbReference type="PANTHER" id="PTHR32096">
    <property type="entry name" value="WRKY TRANSCRIPTION FACTOR 30-RELATED-RELATED"/>
    <property type="match status" value="1"/>
</dbReference>
<dbReference type="EMBL" id="AP014967">
    <property type="protein sequence ID" value="BAT15277.1"/>
    <property type="molecule type" value="Genomic_DNA"/>
</dbReference>
<keyword evidence="3" id="KW-0238">DNA-binding</keyword>